<evidence type="ECO:0000256" key="2">
    <source>
        <dbReference type="SAM" id="SignalP"/>
    </source>
</evidence>
<comment type="caution">
    <text evidence="3">The sequence shown here is derived from an EMBL/GenBank/DDBJ whole genome shotgun (WGS) entry which is preliminary data.</text>
</comment>
<dbReference type="AlphaFoldDB" id="A0A6A4XEK0"/>
<sequence>MAARPLCGWMLVALLLATGWDGGSVRSADATVLAVKRLVLKKLVSGSTAGAGAGTGAVLVDKHTGAPLLSVAVATPVLQRRPAPVAVSRAPSAPASRPRVPPSAIASWVSRLTALAAGSKPSRRPAGASRLSSLAASLASGVLGPKPSRPPAGSARPIATVILGPKPSRRPEGVSRLSSLAAGLVTDVLGQKPAPPGHSVTVVTVTRTVTATATDPPSASVTLAAPGPAVSSTPELSPEHQQLFESLDEALYPADPPVERRRRSAEPATSAYHAYRRPQIITLRRRRCASGGAIHQSDHICSTNHRVAYFLSDSIYNSFAFSVYYSSIYH</sequence>
<proteinExistence type="predicted"/>
<evidence type="ECO:0000313" key="4">
    <source>
        <dbReference type="Proteomes" id="UP000440578"/>
    </source>
</evidence>
<feature type="chain" id="PRO_5025477740" evidence="2">
    <location>
        <begin position="23"/>
        <end position="330"/>
    </location>
</feature>
<organism evidence="3 4">
    <name type="scientific">Amphibalanus amphitrite</name>
    <name type="common">Striped barnacle</name>
    <name type="synonym">Balanus amphitrite</name>
    <dbReference type="NCBI Taxonomy" id="1232801"/>
    <lineage>
        <taxon>Eukaryota</taxon>
        <taxon>Metazoa</taxon>
        <taxon>Ecdysozoa</taxon>
        <taxon>Arthropoda</taxon>
        <taxon>Crustacea</taxon>
        <taxon>Multicrustacea</taxon>
        <taxon>Cirripedia</taxon>
        <taxon>Thoracica</taxon>
        <taxon>Thoracicalcarea</taxon>
        <taxon>Balanomorpha</taxon>
        <taxon>Balanoidea</taxon>
        <taxon>Balanidae</taxon>
        <taxon>Amphibalaninae</taxon>
        <taxon>Amphibalanus</taxon>
    </lineage>
</organism>
<evidence type="ECO:0000313" key="3">
    <source>
        <dbReference type="EMBL" id="KAF0312931.1"/>
    </source>
</evidence>
<dbReference type="EMBL" id="VIIS01000126">
    <property type="protein sequence ID" value="KAF0312931.1"/>
    <property type="molecule type" value="Genomic_DNA"/>
</dbReference>
<name>A0A6A4XEK0_AMPAM</name>
<feature type="region of interest" description="Disordered" evidence="1">
    <location>
        <begin position="216"/>
        <end position="235"/>
    </location>
</feature>
<dbReference type="Proteomes" id="UP000440578">
    <property type="component" value="Unassembled WGS sequence"/>
</dbReference>
<evidence type="ECO:0000256" key="1">
    <source>
        <dbReference type="SAM" id="MobiDB-lite"/>
    </source>
</evidence>
<gene>
    <name evidence="3" type="ORF">FJT64_001680</name>
</gene>
<feature type="signal peptide" evidence="2">
    <location>
        <begin position="1"/>
        <end position="22"/>
    </location>
</feature>
<keyword evidence="2" id="KW-0732">Signal</keyword>
<reference evidence="3 4" key="1">
    <citation type="submission" date="2019-07" db="EMBL/GenBank/DDBJ databases">
        <title>Draft genome assembly of a fouling barnacle, Amphibalanus amphitrite (Darwin, 1854): The first reference genome for Thecostraca.</title>
        <authorList>
            <person name="Kim W."/>
        </authorList>
    </citation>
    <scope>NUCLEOTIDE SEQUENCE [LARGE SCALE GENOMIC DNA]</scope>
    <source>
        <strain evidence="3">SNU_AA5</strain>
        <tissue evidence="3">Soma without cirri and trophi</tissue>
    </source>
</reference>
<keyword evidence="4" id="KW-1185">Reference proteome</keyword>
<accession>A0A6A4XEK0</accession>
<protein>
    <submittedName>
        <fullName evidence="3">Uncharacterized protein</fullName>
    </submittedName>
</protein>